<feature type="compositionally biased region" description="Low complexity" evidence="3">
    <location>
        <begin position="1253"/>
        <end position="1265"/>
    </location>
</feature>
<dbReference type="GO" id="GO:0000226">
    <property type="term" value="P:microtubule cytoskeleton organization"/>
    <property type="evidence" value="ECO:0007669"/>
    <property type="project" value="TreeGrafter"/>
</dbReference>
<feature type="region of interest" description="Disordered" evidence="3">
    <location>
        <begin position="1247"/>
        <end position="1286"/>
    </location>
</feature>
<feature type="compositionally biased region" description="Basic and acidic residues" evidence="3">
    <location>
        <begin position="113"/>
        <end position="126"/>
    </location>
</feature>
<dbReference type="SMART" id="SM00233">
    <property type="entry name" value="PH"/>
    <property type="match status" value="1"/>
</dbReference>
<organism evidence="5 6">
    <name type="scientific">Pleurotus eryngii</name>
    <name type="common">Boletus of the steppes</name>
    <dbReference type="NCBI Taxonomy" id="5323"/>
    <lineage>
        <taxon>Eukaryota</taxon>
        <taxon>Fungi</taxon>
        <taxon>Dikarya</taxon>
        <taxon>Basidiomycota</taxon>
        <taxon>Agaricomycotina</taxon>
        <taxon>Agaricomycetes</taxon>
        <taxon>Agaricomycetidae</taxon>
        <taxon>Agaricales</taxon>
        <taxon>Pleurotineae</taxon>
        <taxon>Pleurotaceae</taxon>
        <taxon>Pleurotus</taxon>
    </lineage>
</organism>
<feature type="repeat" description="RCC1" evidence="1">
    <location>
        <begin position="1617"/>
        <end position="1645"/>
    </location>
</feature>
<dbReference type="PROSITE" id="PS50003">
    <property type="entry name" value="PH_DOMAIN"/>
    <property type="match status" value="1"/>
</dbReference>
<feature type="compositionally biased region" description="Basic and acidic residues" evidence="3">
    <location>
        <begin position="1"/>
        <end position="11"/>
    </location>
</feature>
<evidence type="ECO:0000256" key="1">
    <source>
        <dbReference type="PROSITE-ProRule" id="PRU00235"/>
    </source>
</evidence>
<dbReference type="GO" id="GO:0005543">
    <property type="term" value="F:phospholipid binding"/>
    <property type="evidence" value="ECO:0007669"/>
    <property type="project" value="InterPro"/>
</dbReference>
<feature type="domain" description="PH" evidence="4">
    <location>
        <begin position="1311"/>
        <end position="1422"/>
    </location>
</feature>
<evidence type="ECO:0000313" key="5">
    <source>
        <dbReference type="EMBL" id="KAF9500659.1"/>
    </source>
</evidence>
<feature type="region of interest" description="Disordered" evidence="3">
    <location>
        <begin position="1429"/>
        <end position="1520"/>
    </location>
</feature>
<dbReference type="InterPro" id="IPR001849">
    <property type="entry name" value="PH_domain"/>
</dbReference>
<dbReference type="Proteomes" id="UP000807025">
    <property type="component" value="Unassembled WGS sequence"/>
</dbReference>
<dbReference type="OrthoDB" id="2149224at2759"/>
<feature type="compositionally biased region" description="Low complexity" evidence="3">
    <location>
        <begin position="1038"/>
        <end position="1054"/>
    </location>
</feature>
<feature type="compositionally biased region" description="Pro residues" evidence="3">
    <location>
        <begin position="507"/>
        <end position="516"/>
    </location>
</feature>
<accession>A0A9P6A6T1</accession>
<feature type="compositionally biased region" description="Acidic residues" evidence="3">
    <location>
        <begin position="889"/>
        <end position="898"/>
    </location>
</feature>
<feature type="region of interest" description="Disordered" evidence="3">
    <location>
        <begin position="886"/>
        <end position="940"/>
    </location>
</feature>
<dbReference type="GO" id="GO:0005938">
    <property type="term" value="C:cell cortex"/>
    <property type="evidence" value="ECO:0007669"/>
    <property type="project" value="InterPro"/>
</dbReference>
<protein>
    <recommendedName>
        <fullName evidence="4">PH domain-containing protein</fullName>
    </recommendedName>
</protein>
<feature type="region of interest" description="Disordered" evidence="3">
    <location>
        <begin position="1036"/>
        <end position="1056"/>
    </location>
</feature>
<feature type="region of interest" description="Disordered" evidence="3">
    <location>
        <begin position="1559"/>
        <end position="1645"/>
    </location>
</feature>
<feature type="compositionally biased region" description="Acidic residues" evidence="3">
    <location>
        <begin position="536"/>
        <end position="547"/>
    </location>
</feature>
<evidence type="ECO:0000259" key="4">
    <source>
        <dbReference type="PROSITE" id="PS50003"/>
    </source>
</evidence>
<reference evidence="5" key="1">
    <citation type="submission" date="2020-11" db="EMBL/GenBank/DDBJ databases">
        <authorList>
            <consortium name="DOE Joint Genome Institute"/>
            <person name="Ahrendt S."/>
            <person name="Riley R."/>
            <person name="Andreopoulos W."/>
            <person name="Labutti K."/>
            <person name="Pangilinan J."/>
            <person name="Ruiz-Duenas F.J."/>
            <person name="Barrasa J.M."/>
            <person name="Sanchez-Garcia M."/>
            <person name="Camarero S."/>
            <person name="Miyauchi S."/>
            <person name="Serrano A."/>
            <person name="Linde D."/>
            <person name="Babiker R."/>
            <person name="Drula E."/>
            <person name="Ayuso-Fernandez I."/>
            <person name="Pacheco R."/>
            <person name="Padilla G."/>
            <person name="Ferreira P."/>
            <person name="Barriuso J."/>
            <person name="Kellner H."/>
            <person name="Castanera R."/>
            <person name="Alfaro M."/>
            <person name="Ramirez L."/>
            <person name="Pisabarro A.G."/>
            <person name="Kuo A."/>
            <person name="Tritt A."/>
            <person name="Lipzen A."/>
            <person name="He G."/>
            <person name="Yan M."/>
            <person name="Ng V."/>
            <person name="Cullen D."/>
            <person name="Martin F."/>
            <person name="Rosso M.-N."/>
            <person name="Henrissat B."/>
            <person name="Hibbett D."/>
            <person name="Martinez A.T."/>
            <person name="Grigoriev I.V."/>
        </authorList>
    </citation>
    <scope>NUCLEOTIDE SEQUENCE</scope>
    <source>
        <strain evidence="5">ATCC 90797</strain>
    </source>
</reference>
<proteinExistence type="predicted"/>
<evidence type="ECO:0000256" key="2">
    <source>
        <dbReference type="SAM" id="Coils"/>
    </source>
</evidence>
<comment type="caution">
    <text evidence="5">The sequence shown here is derived from an EMBL/GenBank/DDBJ whole genome shotgun (WGS) entry which is preliminary data.</text>
</comment>
<feature type="region of interest" description="Disordered" evidence="3">
    <location>
        <begin position="302"/>
        <end position="352"/>
    </location>
</feature>
<evidence type="ECO:0000256" key="3">
    <source>
        <dbReference type="SAM" id="MobiDB-lite"/>
    </source>
</evidence>
<feature type="region of interest" description="Disordered" evidence="3">
    <location>
        <begin position="364"/>
        <end position="394"/>
    </location>
</feature>
<dbReference type="GO" id="GO:0005739">
    <property type="term" value="C:mitochondrion"/>
    <property type="evidence" value="ECO:0007669"/>
    <property type="project" value="TreeGrafter"/>
</dbReference>
<keyword evidence="2" id="KW-0175">Coiled coil</keyword>
<dbReference type="GO" id="GO:0015631">
    <property type="term" value="F:tubulin binding"/>
    <property type="evidence" value="ECO:0007669"/>
    <property type="project" value="TreeGrafter"/>
</dbReference>
<dbReference type="InterPro" id="IPR053005">
    <property type="entry name" value="Nuclear_Pos-Cytoskel_Interact"/>
</dbReference>
<name>A0A9P6A6T1_PLEER</name>
<dbReference type="Pfam" id="PF12814">
    <property type="entry name" value="Mcp5_PH"/>
    <property type="match status" value="1"/>
</dbReference>
<feature type="region of interest" description="Disordered" evidence="3">
    <location>
        <begin position="1"/>
        <end position="24"/>
    </location>
</feature>
<dbReference type="PANTHER" id="PTHR28190:SF1">
    <property type="entry name" value="NUCLEAR MIGRATION PROTEIN NUM1"/>
    <property type="match status" value="1"/>
</dbReference>
<feature type="compositionally biased region" description="Basic residues" evidence="3">
    <location>
        <begin position="1560"/>
        <end position="1573"/>
    </location>
</feature>
<evidence type="ECO:0000313" key="6">
    <source>
        <dbReference type="Proteomes" id="UP000807025"/>
    </source>
</evidence>
<keyword evidence="6" id="KW-1185">Reference proteome</keyword>
<feature type="region of interest" description="Disordered" evidence="3">
    <location>
        <begin position="105"/>
        <end position="143"/>
    </location>
</feature>
<gene>
    <name evidence="5" type="ORF">BDN71DRAFT_1408844</name>
</gene>
<feature type="region of interest" description="Disordered" evidence="3">
    <location>
        <begin position="1192"/>
        <end position="1221"/>
    </location>
</feature>
<sequence>MASSSDGHHFADFSGPSNPFTSAGDLNFQLQTLLEAKKEQLNQAALFGQQILDQQKELHERIRQLQEVEGQKEEDDEVDPDSRIRYEQLAETIRVWDAQNAQFGNHFVNGKDPSLDPPREEHERPKAGSSAAQSRRAKNAAHRADNVEFALEIGSGLLTEVRRLQSLLGERDKAIQDMKEEKDDLDKTLESFRTALRQQEQSADKYKEENWNLEVTLQELRVQLSDSQATAQRLEGEHKRLTKLLATARDAGDQHKNEAERLNNTIEEMKAKHETDIAHARKHAASLARDKSDLQQTVDQMKTEAARSGRRLPRFGSPLTPNGAAGSDFLTPGGLDEDDVFSTGGASTNRRRMDNSAIYQGGVDEFGMPDELMDTPDPSPSRSFLRPSPRPSREVEELQQKLAHAQRQISSLTHRVKREKELKMDFKRQLMENSPGVAIIDDDEEDYEDEETVEGRANISTRRVTPYRRGTARGRGIRGRGRGTTLAERLRYAANSPVSAYGDLPEPASPAPPVPSIPGHFQGSAEDLFDDHPEFREEEFEVENDFEEGPRSPSPPEPPSNRTSVDGMDPQFANVLKRTPSTSSIPANGSPLRRSTLVRSVRGGTVGRRQRGGKAYSEARPESLVGQPEDLLQALATGASPLKDNSIVEEVLGEFDVEAESDSEPVKEMVEFACQTEPEVEEPKVVEPVKAMAEIGIQSEVEEVPPIPEPVLPVPPVTHEIEIQTEEPPVLEVQRTEMAIQHDAPVEVKPILASMGINTEPGPTPFVPVLVPAETQTPSASTFDMEIQTMPPAKPGSARRATVVQADFSPSASYEASDLSGDSTLTGRTARLFLAAQPEGYDDLDEGEETETGAETETEPEGYHSAIMSTPSVSQDDFHSMMTLTDVDGVSDSDDDGDSIVVSRLGGRSSAGTPADMSSMAPSRASFYTEAPEPPQTPEPTVTYEEKAIETDVVEEPVVTVVAEPVIVPIPDPEPVVEEVKVEEPPKPEVKEISIQTDEWVPPAPPPPPPPAPLPVPTSPSFALYRVGSAGQQFQFVPPSSASSTAPSRSGTPSLISSPVPVLASFQRESSVPFATHSRTSTADRRQSMDSVVSSLMDKDEPLPRFRVPSTGTALAVVDKSKPPMMALPPPPRLPPPPTAMAPPSFIPERRQATYDVPPPRPSSPPPPELIQRATTPTFGSVLNVPGRPKQILRQHGSMPAPQDGLRQPPSTSSFRSAANAAAHAAQTAAASMGLMNASAIKDRERREFSQTSLISASPRSSISSDHMFANQSQGSNAPVTPNKTADLSARTPRAVGGASTDPTIIHAITQTMIGEFMYKYTRKAIGKGYGQTRHRRFFWVHPYTKTLYWSSADPGSWNVSESSAKSAYIEGVRAVLDPNPMPPGLYQYSVVVSTPHREMKITAPTKERHEIWLNALKYLLSRPADANITSPANMTMVPQSPKSVDFTDDDRLPITSSPRSQRSSRSTRPGETWNTTPRGKRSRSQLSVGGSIGKRSGTPAAEYLRWNGPESPYSPTKSFEHIGAQDDEELDFELHGDSRSDDGFEGLENVRACCDGRHTVGHSGKHHHHHHSHPTEAPRPENQHLDVGPREPARPASPAWSFRSRAGSTNSHEGGGGIFSWGRGEDGKLRFGSRRSKTVPTHDS</sequence>
<dbReference type="PANTHER" id="PTHR28190">
    <property type="entry name" value="NUCLEAR MIGRATION PROTEIN NUM1"/>
    <property type="match status" value="1"/>
</dbReference>
<feature type="compositionally biased region" description="Polar residues" evidence="3">
    <location>
        <begin position="1429"/>
        <end position="1443"/>
    </location>
</feature>
<dbReference type="CDD" id="cd13365">
    <property type="entry name" value="PH_PLC_plant-like"/>
    <property type="match status" value="1"/>
</dbReference>
<feature type="region of interest" description="Disordered" evidence="3">
    <location>
        <begin position="837"/>
        <end position="871"/>
    </location>
</feature>
<feature type="compositionally biased region" description="Basic and acidic residues" evidence="3">
    <location>
        <begin position="1574"/>
        <end position="1594"/>
    </location>
</feature>
<feature type="compositionally biased region" description="Acidic residues" evidence="3">
    <location>
        <begin position="840"/>
        <end position="860"/>
    </location>
</feature>
<dbReference type="EMBL" id="MU154526">
    <property type="protein sequence ID" value="KAF9500659.1"/>
    <property type="molecule type" value="Genomic_DNA"/>
</dbReference>
<feature type="region of interest" description="Disordered" evidence="3">
    <location>
        <begin position="501"/>
        <end position="622"/>
    </location>
</feature>
<dbReference type="InterPro" id="IPR024774">
    <property type="entry name" value="PH_dom-Mcp5-type"/>
</dbReference>
<dbReference type="GO" id="GO:0032065">
    <property type="term" value="P:maintenance of protein location in cell cortex"/>
    <property type="evidence" value="ECO:0007669"/>
    <property type="project" value="InterPro"/>
</dbReference>
<dbReference type="SUPFAM" id="SSF50729">
    <property type="entry name" value="PH domain-like"/>
    <property type="match status" value="1"/>
</dbReference>
<feature type="compositionally biased region" description="Polar residues" evidence="3">
    <location>
        <begin position="1270"/>
        <end position="1286"/>
    </location>
</feature>
<dbReference type="PROSITE" id="PS50012">
    <property type="entry name" value="RCC1_3"/>
    <property type="match status" value="1"/>
</dbReference>
<feature type="coiled-coil region" evidence="2">
    <location>
        <begin position="395"/>
        <end position="422"/>
    </location>
</feature>
<dbReference type="InterPro" id="IPR000408">
    <property type="entry name" value="Reg_chr_condens"/>
</dbReference>
<feature type="compositionally biased region" description="Low complexity" evidence="3">
    <location>
        <begin position="1456"/>
        <end position="1470"/>
    </location>
</feature>